<keyword evidence="2" id="KW-1185">Reference proteome</keyword>
<proteinExistence type="predicted"/>
<dbReference type="HOGENOM" id="CLU_3172693_0_0_10"/>
<name>A4CPN0_ROBBH</name>
<dbReference type="AlphaFoldDB" id="A4CPN0"/>
<reference evidence="1 2" key="1">
    <citation type="journal article" date="2009" name="J. Bacteriol.">
        <title>Complete genome sequence of Robiginitalea biformata HTCC2501.</title>
        <authorList>
            <person name="Oh H.M."/>
            <person name="Giovannoni S.J."/>
            <person name="Lee K."/>
            <person name="Ferriera S."/>
            <person name="Johnson J."/>
            <person name="Cho J.C."/>
        </authorList>
    </citation>
    <scope>NUCLEOTIDE SEQUENCE [LARGE SCALE GENOMIC DNA]</scope>
    <source>
        <strain evidence="2">ATCC BAA-864 / HTCC2501 / KCTC 12146</strain>
    </source>
</reference>
<evidence type="ECO:0000313" key="1">
    <source>
        <dbReference type="EMBL" id="EAR14351.1"/>
    </source>
</evidence>
<protein>
    <submittedName>
        <fullName evidence="1">Uncharacterized protein</fullName>
    </submittedName>
</protein>
<evidence type="ECO:0000313" key="2">
    <source>
        <dbReference type="Proteomes" id="UP000009049"/>
    </source>
</evidence>
<dbReference type="KEGG" id="rbi:RB2501_02965"/>
<dbReference type="Proteomes" id="UP000009049">
    <property type="component" value="Chromosome"/>
</dbReference>
<organism evidence="1 2">
    <name type="scientific">Robiginitalea biformata (strain ATCC BAA-864 / DSM 15991 / KCTC 12146 / HTCC2501)</name>
    <dbReference type="NCBI Taxonomy" id="313596"/>
    <lineage>
        <taxon>Bacteria</taxon>
        <taxon>Pseudomonadati</taxon>
        <taxon>Bacteroidota</taxon>
        <taxon>Flavobacteriia</taxon>
        <taxon>Flavobacteriales</taxon>
        <taxon>Flavobacteriaceae</taxon>
        <taxon>Robiginitalea</taxon>
    </lineage>
</organism>
<sequence length="47" mass="5381">MSRCSGFPITVGALSGAPYFFQYDPGYNTFFRTIRFRTFTFAKNGKN</sequence>
<gene>
    <name evidence="1" type="ordered locus">RB2501_02965</name>
</gene>
<accession>A4CPN0</accession>
<dbReference type="EMBL" id="CP001712">
    <property type="protein sequence ID" value="EAR14351.1"/>
    <property type="molecule type" value="Genomic_DNA"/>
</dbReference>